<reference evidence="4 5" key="2">
    <citation type="journal article" date="2013" name="PLoS Genet.">
        <title>Comparative genome structure, secondary metabolite, and effector coding capacity across Cochliobolus pathogens.</title>
        <authorList>
            <person name="Condon B.J."/>
            <person name="Leng Y."/>
            <person name="Wu D."/>
            <person name="Bushley K.E."/>
            <person name="Ohm R.A."/>
            <person name="Otillar R."/>
            <person name="Martin J."/>
            <person name="Schackwitz W."/>
            <person name="Grimwood J."/>
            <person name="MohdZainudin N."/>
            <person name="Xue C."/>
            <person name="Wang R."/>
            <person name="Manning V.A."/>
            <person name="Dhillon B."/>
            <person name="Tu Z.J."/>
            <person name="Steffenson B.J."/>
            <person name="Salamov A."/>
            <person name="Sun H."/>
            <person name="Lowry S."/>
            <person name="LaButti K."/>
            <person name="Han J."/>
            <person name="Copeland A."/>
            <person name="Lindquist E."/>
            <person name="Barry K."/>
            <person name="Schmutz J."/>
            <person name="Baker S.E."/>
            <person name="Ciuffetti L.M."/>
            <person name="Grigoriev I.V."/>
            <person name="Zhong S."/>
            <person name="Turgeon B.G."/>
        </authorList>
    </citation>
    <scope>NUCLEOTIDE SEQUENCE [LARGE SCALE GENOMIC DNA]</scope>
    <source>
        <strain evidence="5">28A</strain>
    </source>
</reference>
<dbReference type="CDD" id="cd05233">
    <property type="entry name" value="SDR_c"/>
    <property type="match status" value="1"/>
</dbReference>
<dbReference type="GO" id="GO:0016616">
    <property type="term" value="F:oxidoreductase activity, acting on the CH-OH group of donors, NAD or NADP as acceptor"/>
    <property type="evidence" value="ECO:0007669"/>
    <property type="project" value="UniProtKB-ARBA"/>
</dbReference>
<dbReference type="eggNOG" id="KOG0725">
    <property type="taxonomic scope" value="Eukaryota"/>
</dbReference>
<dbReference type="PANTHER" id="PTHR43008">
    <property type="entry name" value="BENZIL REDUCTASE"/>
    <property type="match status" value="1"/>
</dbReference>
<dbReference type="STRING" id="671987.R0KMX3"/>
<protein>
    <recommendedName>
        <fullName evidence="6">NAD(P)-binding protein</fullName>
    </recommendedName>
</protein>
<evidence type="ECO:0000313" key="5">
    <source>
        <dbReference type="Proteomes" id="UP000016935"/>
    </source>
</evidence>
<dbReference type="Gene3D" id="3.40.50.720">
    <property type="entry name" value="NAD(P)-binding Rossmann-like Domain"/>
    <property type="match status" value="1"/>
</dbReference>
<dbReference type="OrthoDB" id="1933717at2759"/>
<name>R0KMX3_EXST2</name>
<dbReference type="InterPro" id="IPR036291">
    <property type="entry name" value="NAD(P)-bd_dom_sf"/>
</dbReference>
<dbReference type="Proteomes" id="UP000016935">
    <property type="component" value="Unassembled WGS sequence"/>
</dbReference>
<evidence type="ECO:0000256" key="3">
    <source>
        <dbReference type="SAM" id="MobiDB-lite"/>
    </source>
</evidence>
<gene>
    <name evidence="4" type="ORF">SETTUDRAFT_105652</name>
</gene>
<dbReference type="GeneID" id="19395115"/>
<organism evidence="4 5">
    <name type="scientific">Exserohilum turcicum (strain 28A)</name>
    <name type="common">Northern leaf blight fungus</name>
    <name type="synonym">Setosphaeria turcica</name>
    <dbReference type="NCBI Taxonomy" id="671987"/>
    <lineage>
        <taxon>Eukaryota</taxon>
        <taxon>Fungi</taxon>
        <taxon>Dikarya</taxon>
        <taxon>Ascomycota</taxon>
        <taxon>Pezizomycotina</taxon>
        <taxon>Dothideomycetes</taxon>
        <taxon>Pleosporomycetidae</taxon>
        <taxon>Pleosporales</taxon>
        <taxon>Pleosporineae</taxon>
        <taxon>Pleosporaceae</taxon>
        <taxon>Exserohilum</taxon>
    </lineage>
</organism>
<evidence type="ECO:0008006" key="6">
    <source>
        <dbReference type="Google" id="ProtNLM"/>
    </source>
</evidence>
<dbReference type="AlphaFoldDB" id="R0KMX3"/>
<dbReference type="InterPro" id="IPR002347">
    <property type="entry name" value="SDR_fam"/>
</dbReference>
<sequence>MSEQGANDATRASTFTRTLHRTPASGLSPHANTLPPGLNVLVIGASRGIGASMACAYACAGAATLILAARSSSGAALAAVAEQVRAESRDAGTTTTTVLTETIDITSSDSMAQLAARVKQATQGKLDIVVFNSGYSGPIVKRVEEGDPRDFHAVFDVNVQGTYLAAHYFLPLLRESSGGGDKNSAVGKTFIAISSFAACMIEGGLNKVAYCVSKLAQARLVEYIAAQYRDAGVLAVAVHPGSVLTELSGRVFSSPPLANAAADLTDDVKLCGAFCVWLSREKRMWLSGRLLSATWDVDELLEKKDQIQEQDLLKFGYRVGGGNA</sequence>
<dbReference type="HOGENOM" id="CLU_010194_8_0_1"/>
<dbReference type="PRINTS" id="PR00081">
    <property type="entry name" value="GDHRDH"/>
</dbReference>
<dbReference type="GO" id="GO:0050664">
    <property type="term" value="F:oxidoreductase activity, acting on NAD(P)H, oxygen as acceptor"/>
    <property type="evidence" value="ECO:0007669"/>
    <property type="project" value="TreeGrafter"/>
</dbReference>
<reference evidence="4 5" key="1">
    <citation type="journal article" date="2012" name="PLoS Pathog.">
        <title>Diverse lifestyles and strategies of plant pathogenesis encoded in the genomes of eighteen Dothideomycetes fungi.</title>
        <authorList>
            <person name="Ohm R.A."/>
            <person name="Feau N."/>
            <person name="Henrissat B."/>
            <person name="Schoch C.L."/>
            <person name="Horwitz B.A."/>
            <person name="Barry K.W."/>
            <person name="Condon B.J."/>
            <person name="Copeland A.C."/>
            <person name="Dhillon B."/>
            <person name="Glaser F."/>
            <person name="Hesse C.N."/>
            <person name="Kosti I."/>
            <person name="LaButti K."/>
            <person name="Lindquist E.A."/>
            <person name="Lucas S."/>
            <person name="Salamov A.A."/>
            <person name="Bradshaw R.E."/>
            <person name="Ciuffetti L."/>
            <person name="Hamelin R.C."/>
            <person name="Kema G.H.J."/>
            <person name="Lawrence C."/>
            <person name="Scott J.A."/>
            <person name="Spatafora J.W."/>
            <person name="Turgeon B.G."/>
            <person name="de Wit P.J.G.M."/>
            <person name="Zhong S."/>
            <person name="Goodwin S.B."/>
            <person name="Grigoriev I.V."/>
        </authorList>
    </citation>
    <scope>NUCLEOTIDE SEQUENCE [LARGE SCALE GENOMIC DNA]</scope>
    <source>
        <strain evidence="5">28A</strain>
    </source>
</reference>
<dbReference type="PANTHER" id="PTHR43008:SF4">
    <property type="entry name" value="CHAIN DEHYDROGENASE, PUTATIVE (AFU_ORTHOLOGUE AFUA_4G08710)-RELATED"/>
    <property type="match status" value="1"/>
</dbReference>
<keyword evidence="5" id="KW-1185">Reference proteome</keyword>
<accession>R0KMX3</accession>
<dbReference type="SMR" id="R0KMX3"/>
<feature type="region of interest" description="Disordered" evidence="3">
    <location>
        <begin position="1"/>
        <end position="31"/>
    </location>
</feature>
<dbReference type="EMBL" id="KB908515">
    <property type="protein sequence ID" value="EOA89277.1"/>
    <property type="molecule type" value="Genomic_DNA"/>
</dbReference>
<dbReference type="Pfam" id="PF00106">
    <property type="entry name" value="adh_short"/>
    <property type="match status" value="1"/>
</dbReference>
<dbReference type="SUPFAM" id="SSF51735">
    <property type="entry name" value="NAD(P)-binding Rossmann-fold domains"/>
    <property type="match status" value="1"/>
</dbReference>
<feature type="compositionally biased region" description="Polar residues" evidence="3">
    <location>
        <begin position="1"/>
        <end position="17"/>
    </location>
</feature>
<evidence type="ECO:0000256" key="1">
    <source>
        <dbReference type="ARBA" id="ARBA00006484"/>
    </source>
</evidence>
<proteinExistence type="inferred from homology"/>
<comment type="similarity">
    <text evidence="1">Belongs to the short-chain dehydrogenases/reductases (SDR) family.</text>
</comment>
<evidence type="ECO:0000313" key="4">
    <source>
        <dbReference type="EMBL" id="EOA89277.1"/>
    </source>
</evidence>
<dbReference type="RefSeq" id="XP_008023097.1">
    <property type="nucleotide sequence ID" value="XM_008024906.1"/>
</dbReference>
<keyword evidence="2" id="KW-0560">Oxidoreductase</keyword>
<evidence type="ECO:0000256" key="2">
    <source>
        <dbReference type="ARBA" id="ARBA00023002"/>
    </source>
</evidence>